<name>A0A0E9V5C2_ANGAN</name>
<organism evidence="1">
    <name type="scientific">Anguilla anguilla</name>
    <name type="common">European freshwater eel</name>
    <name type="synonym">Muraena anguilla</name>
    <dbReference type="NCBI Taxonomy" id="7936"/>
    <lineage>
        <taxon>Eukaryota</taxon>
        <taxon>Metazoa</taxon>
        <taxon>Chordata</taxon>
        <taxon>Craniata</taxon>
        <taxon>Vertebrata</taxon>
        <taxon>Euteleostomi</taxon>
        <taxon>Actinopterygii</taxon>
        <taxon>Neopterygii</taxon>
        <taxon>Teleostei</taxon>
        <taxon>Anguilliformes</taxon>
        <taxon>Anguillidae</taxon>
        <taxon>Anguilla</taxon>
    </lineage>
</organism>
<sequence length="23" mass="2471">MSLSQMLWSSLYVIPATEGAAQS</sequence>
<reference evidence="1" key="1">
    <citation type="submission" date="2014-11" db="EMBL/GenBank/DDBJ databases">
        <authorList>
            <person name="Amaro Gonzalez C."/>
        </authorList>
    </citation>
    <scope>NUCLEOTIDE SEQUENCE</scope>
</reference>
<dbReference type="EMBL" id="GBXM01035355">
    <property type="protein sequence ID" value="JAH73222.1"/>
    <property type="molecule type" value="Transcribed_RNA"/>
</dbReference>
<proteinExistence type="predicted"/>
<dbReference type="AlphaFoldDB" id="A0A0E9V5C2"/>
<protein>
    <submittedName>
        <fullName evidence="1">Uncharacterized protein</fullName>
    </submittedName>
</protein>
<reference evidence="1" key="2">
    <citation type="journal article" date="2015" name="Fish Shellfish Immunol.">
        <title>Early steps in the European eel (Anguilla anguilla)-Vibrio vulnificus interaction in the gills: Role of the RtxA13 toxin.</title>
        <authorList>
            <person name="Callol A."/>
            <person name="Pajuelo D."/>
            <person name="Ebbesson L."/>
            <person name="Teles M."/>
            <person name="MacKenzie S."/>
            <person name="Amaro C."/>
        </authorList>
    </citation>
    <scope>NUCLEOTIDE SEQUENCE</scope>
</reference>
<evidence type="ECO:0000313" key="1">
    <source>
        <dbReference type="EMBL" id="JAH73222.1"/>
    </source>
</evidence>
<accession>A0A0E9V5C2</accession>